<organism evidence="1 2">
    <name type="scientific">Lasiosphaeria ovina</name>
    <dbReference type="NCBI Taxonomy" id="92902"/>
    <lineage>
        <taxon>Eukaryota</taxon>
        <taxon>Fungi</taxon>
        <taxon>Dikarya</taxon>
        <taxon>Ascomycota</taxon>
        <taxon>Pezizomycotina</taxon>
        <taxon>Sordariomycetes</taxon>
        <taxon>Sordariomycetidae</taxon>
        <taxon>Sordariales</taxon>
        <taxon>Lasiosphaeriaceae</taxon>
        <taxon>Lasiosphaeria</taxon>
    </lineage>
</organism>
<reference evidence="1" key="2">
    <citation type="submission" date="2023-06" db="EMBL/GenBank/DDBJ databases">
        <authorList>
            <consortium name="Lawrence Berkeley National Laboratory"/>
            <person name="Haridas S."/>
            <person name="Hensen N."/>
            <person name="Bonometti L."/>
            <person name="Westerberg I."/>
            <person name="Brannstrom I.O."/>
            <person name="Guillou S."/>
            <person name="Cros-Aarteil S."/>
            <person name="Calhoun S."/>
            <person name="Kuo A."/>
            <person name="Mondo S."/>
            <person name="Pangilinan J."/>
            <person name="Riley R."/>
            <person name="Labutti K."/>
            <person name="Andreopoulos B."/>
            <person name="Lipzen A."/>
            <person name="Chen C."/>
            <person name="Yanf M."/>
            <person name="Daum C."/>
            <person name="Ng V."/>
            <person name="Clum A."/>
            <person name="Steindorff A."/>
            <person name="Ohm R."/>
            <person name="Martin F."/>
            <person name="Silar P."/>
            <person name="Natvig D."/>
            <person name="Lalanne C."/>
            <person name="Gautier V."/>
            <person name="Ament-Velasquez S.L."/>
            <person name="Kruys A."/>
            <person name="Hutchinson M.I."/>
            <person name="Powell A.J."/>
            <person name="Barry K."/>
            <person name="Miller A.N."/>
            <person name="Grigoriev I.V."/>
            <person name="Debuchy R."/>
            <person name="Gladieux P."/>
            <person name="Thoren M.H."/>
            <person name="Johannesson H."/>
        </authorList>
    </citation>
    <scope>NUCLEOTIDE SEQUENCE</scope>
    <source>
        <strain evidence="1">CBS 958.72</strain>
    </source>
</reference>
<dbReference type="Gene3D" id="3.30.1330.40">
    <property type="entry name" value="RutC-like"/>
    <property type="match status" value="1"/>
</dbReference>
<evidence type="ECO:0000313" key="2">
    <source>
        <dbReference type="Proteomes" id="UP001287356"/>
    </source>
</evidence>
<gene>
    <name evidence="1" type="ORF">B0T24DRAFT_592625</name>
</gene>
<proteinExistence type="predicted"/>
<sequence length="102" mass="11482">MPMIAAMRPHYGTKRGWDKQGFGKNHIRKRSLLLLLLGTKPLHLQRDLGRLLGAHAEIGAAFGEAMWQFFGDNRPAVTVIVVKEIMWPGARIEIQSQAVLHD</sequence>
<name>A0AAE0NB71_9PEZI</name>
<dbReference type="EMBL" id="JAULSN010000003">
    <property type="protein sequence ID" value="KAK3376995.1"/>
    <property type="molecule type" value="Genomic_DNA"/>
</dbReference>
<dbReference type="SUPFAM" id="SSF55298">
    <property type="entry name" value="YjgF-like"/>
    <property type="match status" value="1"/>
</dbReference>
<reference evidence="1" key="1">
    <citation type="journal article" date="2023" name="Mol. Phylogenet. Evol.">
        <title>Genome-scale phylogeny and comparative genomics of the fungal order Sordariales.</title>
        <authorList>
            <person name="Hensen N."/>
            <person name="Bonometti L."/>
            <person name="Westerberg I."/>
            <person name="Brannstrom I.O."/>
            <person name="Guillou S."/>
            <person name="Cros-Aarteil S."/>
            <person name="Calhoun S."/>
            <person name="Haridas S."/>
            <person name="Kuo A."/>
            <person name="Mondo S."/>
            <person name="Pangilinan J."/>
            <person name="Riley R."/>
            <person name="LaButti K."/>
            <person name="Andreopoulos B."/>
            <person name="Lipzen A."/>
            <person name="Chen C."/>
            <person name="Yan M."/>
            <person name="Daum C."/>
            <person name="Ng V."/>
            <person name="Clum A."/>
            <person name="Steindorff A."/>
            <person name="Ohm R.A."/>
            <person name="Martin F."/>
            <person name="Silar P."/>
            <person name="Natvig D.O."/>
            <person name="Lalanne C."/>
            <person name="Gautier V."/>
            <person name="Ament-Velasquez S.L."/>
            <person name="Kruys A."/>
            <person name="Hutchinson M.I."/>
            <person name="Powell A.J."/>
            <person name="Barry K."/>
            <person name="Miller A.N."/>
            <person name="Grigoriev I.V."/>
            <person name="Debuchy R."/>
            <person name="Gladieux P."/>
            <person name="Hiltunen Thoren M."/>
            <person name="Johannesson H."/>
        </authorList>
    </citation>
    <scope>NUCLEOTIDE SEQUENCE</scope>
    <source>
        <strain evidence="1">CBS 958.72</strain>
    </source>
</reference>
<evidence type="ECO:0000313" key="1">
    <source>
        <dbReference type="EMBL" id="KAK3376995.1"/>
    </source>
</evidence>
<protein>
    <submittedName>
        <fullName evidence="1">Uncharacterized protein</fullName>
    </submittedName>
</protein>
<comment type="caution">
    <text evidence="1">The sequence shown here is derived from an EMBL/GenBank/DDBJ whole genome shotgun (WGS) entry which is preliminary data.</text>
</comment>
<dbReference type="InterPro" id="IPR035959">
    <property type="entry name" value="RutC-like_sf"/>
</dbReference>
<dbReference type="Proteomes" id="UP001287356">
    <property type="component" value="Unassembled WGS sequence"/>
</dbReference>
<accession>A0AAE0NB71</accession>
<dbReference type="AlphaFoldDB" id="A0AAE0NB71"/>
<keyword evidence="2" id="KW-1185">Reference proteome</keyword>